<dbReference type="SUPFAM" id="SSF50729">
    <property type="entry name" value="PH domain-like"/>
    <property type="match status" value="1"/>
</dbReference>
<dbReference type="EMBL" id="AFYH01060557">
    <property type="status" value="NOT_ANNOTATED_CDS"/>
    <property type="molecule type" value="Genomic_DNA"/>
</dbReference>
<dbReference type="FunFam" id="2.30.29.30:FF:000135">
    <property type="entry name" value="Myotubularin related protein 6"/>
    <property type="match status" value="1"/>
</dbReference>
<evidence type="ECO:0000256" key="10">
    <source>
        <dbReference type="PIRSR" id="PIRSR630564-1"/>
    </source>
</evidence>
<dbReference type="EMBL" id="AFYH01060558">
    <property type="status" value="NOT_ANNOTATED_CDS"/>
    <property type="molecule type" value="Genomic_DNA"/>
</dbReference>
<evidence type="ECO:0000256" key="11">
    <source>
        <dbReference type="PIRSR" id="PIRSR630564-2"/>
    </source>
</evidence>
<keyword evidence="5" id="KW-0378">Hydrolase</keyword>
<feature type="active site" description="Phosphocysteine intermediate" evidence="10">
    <location>
        <position position="335"/>
    </location>
</feature>
<dbReference type="GO" id="GO:0005635">
    <property type="term" value="C:nuclear envelope"/>
    <property type="evidence" value="ECO:0007669"/>
    <property type="project" value="TreeGrafter"/>
</dbReference>
<evidence type="ECO:0000256" key="2">
    <source>
        <dbReference type="ARBA" id="ARBA00007471"/>
    </source>
</evidence>
<dbReference type="Pfam" id="PF00023">
    <property type="entry name" value="Ank"/>
    <property type="match status" value="1"/>
</dbReference>
<evidence type="ECO:0000256" key="3">
    <source>
        <dbReference type="ARBA" id="ARBA00022737"/>
    </source>
</evidence>
<evidence type="ECO:0000256" key="6">
    <source>
        <dbReference type="ARBA" id="ARBA00023043"/>
    </source>
</evidence>
<protein>
    <recommendedName>
        <fullName evidence="9">Ankyrin repeat and SOCS box protein 12</fullName>
    </recommendedName>
</protein>
<comment type="pathway">
    <text evidence="1">Protein modification; protein ubiquitination.</text>
</comment>
<dbReference type="eggNOG" id="KOG1089">
    <property type="taxonomic scope" value="Eukaryota"/>
</dbReference>
<evidence type="ECO:0000256" key="8">
    <source>
        <dbReference type="ARBA" id="ARBA00065032"/>
    </source>
</evidence>
<evidence type="ECO:0000256" key="7">
    <source>
        <dbReference type="ARBA" id="ARBA00059401"/>
    </source>
</evidence>
<dbReference type="GO" id="GO:0004438">
    <property type="term" value="F:phosphatidylinositol-3-phosphate phosphatase activity"/>
    <property type="evidence" value="ECO:0007669"/>
    <property type="project" value="TreeGrafter"/>
</dbReference>
<dbReference type="SMART" id="SM00969">
    <property type="entry name" value="SOCS_box"/>
    <property type="match status" value="1"/>
</dbReference>
<dbReference type="eggNOG" id="KOG0504">
    <property type="taxonomic scope" value="Eukaryota"/>
</dbReference>
<proteinExistence type="inferred from homology"/>
<dbReference type="GO" id="GO:0016567">
    <property type="term" value="P:protein ubiquitination"/>
    <property type="evidence" value="ECO:0007669"/>
    <property type="project" value="UniProtKB-UniPathway"/>
</dbReference>
<dbReference type="Pfam" id="PF06602">
    <property type="entry name" value="Myotub-related"/>
    <property type="match status" value="1"/>
</dbReference>
<evidence type="ECO:0000313" key="16">
    <source>
        <dbReference type="Proteomes" id="UP000008672"/>
    </source>
</evidence>
<dbReference type="InterPro" id="IPR036770">
    <property type="entry name" value="Ankyrin_rpt-contain_sf"/>
</dbReference>
<dbReference type="Pfam" id="PF21098">
    <property type="entry name" value="PH-GRAM_MTMR6-like"/>
    <property type="match status" value="1"/>
</dbReference>
<organism evidence="15 16">
    <name type="scientific">Latimeria chalumnae</name>
    <name type="common">Coelacanth</name>
    <dbReference type="NCBI Taxonomy" id="7897"/>
    <lineage>
        <taxon>Eukaryota</taxon>
        <taxon>Metazoa</taxon>
        <taxon>Chordata</taxon>
        <taxon>Craniata</taxon>
        <taxon>Vertebrata</taxon>
        <taxon>Euteleostomi</taxon>
        <taxon>Coelacanthiformes</taxon>
        <taxon>Coelacanthidae</taxon>
        <taxon>Latimeria</taxon>
    </lineage>
</organism>
<feature type="domain" description="Myotubularin phosphatase" evidence="14">
    <location>
        <begin position="123"/>
        <end position="363"/>
    </location>
</feature>
<comment type="similarity">
    <text evidence="2">Belongs to the protein-tyrosine phosphatase family. Non-receptor class myotubularin subfamily.</text>
</comment>
<reference evidence="15" key="3">
    <citation type="submission" date="2025-09" db="UniProtKB">
        <authorList>
            <consortium name="Ensembl"/>
        </authorList>
    </citation>
    <scope>IDENTIFICATION</scope>
</reference>
<dbReference type="InterPro" id="IPR048994">
    <property type="entry name" value="PH-GRAM_MTMR6-9"/>
</dbReference>
<dbReference type="STRING" id="7897.ENSLACP00000017861"/>
<comment type="subunit">
    <text evidence="8">Interacts with CUL5 and RNF7.</text>
</comment>
<dbReference type="InterPro" id="IPR016130">
    <property type="entry name" value="Tyr_Pase_AS"/>
</dbReference>
<dbReference type="PROSITE" id="PS00383">
    <property type="entry name" value="TYR_PHOSPHATASE_1"/>
    <property type="match status" value="1"/>
</dbReference>
<dbReference type="PROSITE" id="PS51339">
    <property type="entry name" value="PPASE_MYOTUBULARIN"/>
    <property type="match status" value="1"/>
</dbReference>
<dbReference type="PROSITE" id="PS50297">
    <property type="entry name" value="ANK_REP_REGION"/>
    <property type="match status" value="3"/>
</dbReference>
<dbReference type="PANTHER" id="PTHR10807:SF36">
    <property type="entry name" value="MYOTUBULARIN-RELATED PROTEIN 8"/>
    <property type="match status" value="1"/>
</dbReference>
<feature type="repeat" description="ANK" evidence="12">
    <location>
        <begin position="477"/>
        <end position="505"/>
    </location>
</feature>
<evidence type="ECO:0000256" key="12">
    <source>
        <dbReference type="PROSITE-ProRule" id="PRU00023"/>
    </source>
</evidence>
<evidence type="ECO:0000259" key="13">
    <source>
        <dbReference type="PROSITE" id="PS50225"/>
    </source>
</evidence>
<dbReference type="Bgee" id="ENSLACG00000015734">
    <property type="expression patterns" value="Expressed in post-anal tail muscle and 4 other cell types or tissues"/>
</dbReference>
<dbReference type="SUPFAM" id="SSF48403">
    <property type="entry name" value="Ankyrin repeat"/>
    <property type="match status" value="1"/>
</dbReference>
<feature type="binding site" evidence="11">
    <location>
        <begin position="335"/>
        <end position="341"/>
    </location>
    <ligand>
        <name>substrate</name>
    </ligand>
</feature>
<dbReference type="Gene3D" id="1.25.40.20">
    <property type="entry name" value="Ankyrin repeat-containing domain"/>
    <property type="match status" value="1"/>
</dbReference>
<feature type="repeat" description="ANK" evidence="12">
    <location>
        <begin position="447"/>
        <end position="476"/>
    </location>
</feature>
<dbReference type="InterPro" id="IPR001496">
    <property type="entry name" value="SOCS_box"/>
</dbReference>
<accession>H3B7J0</accession>
<dbReference type="InterPro" id="IPR010569">
    <property type="entry name" value="Myotubularin-like_Pase_dom"/>
</dbReference>
<evidence type="ECO:0000313" key="15">
    <source>
        <dbReference type="Ensembl" id="ENSLACP00000017861.1"/>
    </source>
</evidence>
<name>H3B7J0_LATCH</name>
<feature type="domain" description="SOCS box" evidence="13">
    <location>
        <begin position="638"/>
        <end position="690"/>
    </location>
</feature>
<keyword evidence="6 12" id="KW-0040">ANK repeat</keyword>
<dbReference type="InterPro" id="IPR011993">
    <property type="entry name" value="PH-like_dom_sf"/>
</dbReference>
<dbReference type="PROSITE" id="PS50225">
    <property type="entry name" value="SOCS"/>
    <property type="match status" value="1"/>
</dbReference>
<dbReference type="PANTHER" id="PTHR10807">
    <property type="entry name" value="MYOTUBULARIN-RELATED"/>
    <property type="match status" value="1"/>
</dbReference>
<keyword evidence="3" id="KW-0677">Repeat</keyword>
<dbReference type="SUPFAM" id="SSF52799">
    <property type="entry name" value="(Phosphotyrosine protein) phosphatases II"/>
    <property type="match status" value="1"/>
</dbReference>
<dbReference type="Pfam" id="PF07525">
    <property type="entry name" value="SOCS_box"/>
    <property type="match status" value="1"/>
</dbReference>
<evidence type="ECO:0000256" key="1">
    <source>
        <dbReference type="ARBA" id="ARBA00004906"/>
    </source>
</evidence>
<dbReference type="FunFam" id="1.25.40.20:FF:000096">
    <property type="entry name" value="Ankyrin repeat and SOCS box containing 12"/>
    <property type="match status" value="1"/>
</dbReference>
<evidence type="ECO:0000259" key="14">
    <source>
        <dbReference type="PROSITE" id="PS51339"/>
    </source>
</evidence>
<dbReference type="HOGENOM" id="CLU_396865_0_0_1"/>
<dbReference type="AlphaFoldDB" id="H3B7J0"/>
<dbReference type="Gene3D" id="2.30.29.30">
    <property type="entry name" value="Pleckstrin-homology domain (PH domain)/Phosphotyrosine-binding domain (PTB)"/>
    <property type="match status" value="1"/>
</dbReference>
<dbReference type="Ensembl" id="ENSLACT00000017991.1">
    <property type="protein sequence ID" value="ENSLACP00000017861.1"/>
    <property type="gene ID" value="ENSLACG00000015734.2"/>
</dbReference>
<dbReference type="InterPro" id="IPR029021">
    <property type="entry name" value="Prot-tyrosine_phosphatase-like"/>
</dbReference>
<dbReference type="GO" id="GO:0106018">
    <property type="term" value="F:phosphatidylinositol-3,5-bisphosphate phosphatase activity"/>
    <property type="evidence" value="ECO:0007669"/>
    <property type="project" value="TreeGrafter"/>
</dbReference>
<gene>
    <name evidence="15" type="primary">MTMR8</name>
</gene>
<dbReference type="GO" id="GO:0004708">
    <property type="term" value="F:MAP kinase kinase activity"/>
    <property type="evidence" value="ECO:0007669"/>
    <property type="project" value="Ensembl"/>
</dbReference>
<dbReference type="GO" id="GO:0043491">
    <property type="term" value="P:phosphatidylinositol 3-kinase/protein kinase B signal transduction"/>
    <property type="evidence" value="ECO:0007669"/>
    <property type="project" value="Ensembl"/>
</dbReference>
<dbReference type="UniPathway" id="UPA00143"/>
<dbReference type="InterPro" id="IPR030564">
    <property type="entry name" value="Myotubularin"/>
</dbReference>
<dbReference type="GO" id="GO:0005737">
    <property type="term" value="C:cytoplasm"/>
    <property type="evidence" value="ECO:0007669"/>
    <property type="project" value="TreeGrafter"/>
</dbReference>
<evidence type="ECO:0000256" key="9">
    <source>
        <dbReference type="ARBA" id="ARBA00067431"/>
    </source>
</evidence>
<reference evidence="16" key="1">
    <citation type="submission" date="2011-08" db="EMBL/GenBank/DDBJ databases">
        <title>The draft genome of Latimeria chalumnae.</title>
        <authorList>
            <person name="Di Palma F."/>
            <person name="Alfoldi J."/>
            <person name="Johnson J."/>
            <person name="Berlin A."/>
            <person name="Gnerre S."/>
            <person name="Jaffe D."/>
            <person name="MacCallum I."/>
            <person name="Young S."/>
            <person name="Walker B.J."/>
            <person name="Lander E."/>
            <person name="Lindblad-Toh K."/>
        </authorList>
    </citation>
    <scope>NUCLEOTIDE SEQUENCE [LARGE SCALE GENOMIC DNA]</scope>
    <source>
        <strain evidence="16">Wild caught</strain>
    </source>
</reference>
<sequence>LSLLQVEHVKLLDRYTNKKPAIGTLYLTATHLIYVETSVDVRKEIWILHHHIAALEKLPLTTTGCPLLIRCKNFRLAHFLIPRERDCHDVYTSLLRLSQPVKYEELYAFSYHPKQREDDREIGWKIIDLKVEFQRMGVPNDNWEITDVNKDYGICNTYPPDLCIPKTANKPTIVGSSKFRSRGRFPVLSYFCKDTNAAICRCSQPLSGFSARCVEDEQMLQAINKANPGSPFMYVVDTRPKLNAMANRAAGKGYENEDNYSNIRFQFIGIENIHVMRSSLQKLLEVCEMKSPSMSDFLTGLENSGWLKHIKAIMDAAVFLTKAVTKEKASVLVHCSDGWDRTAQVCSIAGLLLDPFYRTLKGLTIWYAFLIIILWKMVFVRPVKMSLVDITKIFSMLRPKQDEDNGERQQLNQAVANDNHTLLTELLSQEKYRRFINSRSGWGVPGTPLRLAATKGHLRCLEILLTHGAEVDSLDVKAQTPLFTAVSGGHLDCVQALLAAGANPNGSIYNNSSPLLTAAREGDLDILRELLEHGAEVNVRSKVPDWASNVSGCTGPLYLSAAYGHLECFKLLLFYGAEPNYNCTDERLLVKIKNPRTVLDMCLKHGCGVEYVQLLIDFGANVYLPIISTEKTVQPTEAVRLLLRERVFPKTLMSQTRIAIRKHLQLVNRIRSIDELEIPAILRNYLKHQT</sequence>
<dbReference type="GO" id="GO:0046856">
    <property type="term" value="P:phosphatidylinositol dephosphorylation"/>
    <property type="evidence" value="ECO:0007669"/>
    <property type="project" value="TreeGrafter"/>
</dbReference>
<keyword evidence="4" id="KW-0833">Ubl conjugation pathway</keyword>
<dbReference type="Proteomes" id="UP000008672">
    <property type="component" value="Unassembled WGS sequence"/>
</dbReference>
<dbReference type="Pfam" id="PF12796">
    <property type="entry name" value="Ank_2"/>
    <property type="match status" value="1"/>
</dbReference>
<dbReference type="PROSITE" id="PS50088">
    <property type="entry name" value="ANK_REPEAT"/>
    <property type="match status" value="3"/>
</dbReference>
<evidence type="ECO:0000256" key="4">
    <source>
        <dbReference type="ARBA" id="ARBA00022786"/>
    </source>
</evidence>
<dbReference type="GeneTree" id="ENSGT00940000162717"/>
<evidence type="ECO:0000256" key="5">
    <source>
        <dbReference type="ARBA" id="ARBA00022801"/>
    </source>
</evidence>
<dbReference type="InParanoid" id="H3B7J0"/>
<comment type="function">
    <text evidence="7">Probable substrate-recognition component of a SCF-like ECS (Elongin-Cullin-SOCS-box protein) E3 ubiquitin-protein ligase complex which mediates the ubiquitination and subsequent proteasomal degradation of target proteins.</text>
</comment>
<feature type="binding site" evidence="11">
    <location>
        <begin position="272"/>
        <end position="273"/>
    </location>
    <ligand>
        <name>substrate</name>
    </ligand>
</feature>
<dbReference type="SMART" id="SM00248">
    <property type="entry name" value="ANK"/>
    <property type="match status" value="5"/>
</dbReference>
<dbReference type="OMA" id="CKNFRLA"/>
<feature type="repeat" description="ANK" evidence="12">
    <location>
        <begin position="510"/>
        <end position="542"/>
    </location>
</feature>
<reference evidence="15" key="2">
    <citation type="submission" date="2025-08" db="UniProtKB">
        <authorList>
            <consortium name="Ensembl"/>
        </authorList>
    </citation>
    <scope>IDENTIFICATION</scope>
</reference>
<dbReference type="GO" id="GO:0001568">
    <property type="term" value="P:blood vessel development"/>
    <property type="evidence" value="ECO:0007669"/>
    <property type="project" value="Ensembl"/>
</dbReference>
<keyword evidence="16" id="KW-1185">Reference proteome</keyword>
<dbReference type="InterPro" id="IPR002110">
    <property type="entry name" value="Ankyrin_rpt"/>
</dbReference>